<reference evidence="4 5" key="1">
    <citation type="submission" date="2016-03" db="EMBL/GenBank/DDBJ databases">
        <title>Photobacterium proteolyticum sp. nov. a protease producing bacterium isolated from ocean sediments of Laizhou Bay.</title>
        <authorList>
            <person name="Li Y."/>
        </authorList>
    </citation>
    <scope>NUCLEOTIDE SEQUENCE [LARGE SCALE GENOMIC DNA]</scope>
    <source>
        <strain evidence="4 5">R-40508</strain>
    </source>
</reference>
<dbReference type="InterPro" id="IPR036679">
    <property type="entry name" value="FlgN-like_sf"/>
</dbReference>
<accession>A0A178KHD2</accession>
<evidence type="ECO:0000313" key="5">
    <source>
        <dbReference type="Proteomes" id="UP000078503"/>
    </source>
</evidence>
<sequence>MADSNTLIKTLLGELKQDVSHYQQMANQLKEQHNLLVNRDNQALTPHNAAMEQLMATLNQHAANRQTILNQLGTTADNQGMQTLLAKLPQPIQDQAKQWWQQVYQLTLTCQELNNTNGRLLAQQKQLIDRLLKPEQQFCYAPAQP</sequence>
<dbReference type="Pfam" id="PF05130">
    <property type="entry name" value="FlgN"/>
    <property type="match status" value="1"/>
</dbReference>
<name>A0A178KHD2_9GAMM</name>
<comment type="similarity">
    <text evidence="2">Belongs to the FlgN family.</text>
</comment>
<comment type="function">
    <text evidence="1">Required for the efficient initiation of filament assembly.</text>
</comment>
<dbReference type="Gene3D" id="1.20.58.300">
    <property type="entry name" value="FlgN-like"/>
    <property type="match status" value="1"/>
</dbReference>
<evidence type="ECO:0008006" key="6">
    <source>
        <dbReference type="Google" id="ProtNLM"/>
    </source>
</evidence>
<evidence type="ECO:0000256" key="1">
    <source>
        <dbReference type="ARBA" id="ARBA00002397"/>
    </source>
</evidence>
<dbReference type="InterPro" id="IPR007809">
    <property type="entry name" value="FlgN-like"/>
</dbReference>
<protein>
    <recommendedName>
        <fullName evidence="6">Flagellar protein FlgN</fullName>
    </recommendedName>
</protein>
<gene>
    <name evidence="4" type="ORF">A3K86_09690</name>
</gene>
<dbReference type="GO" id="GO:0044780">
    <property type="term" value="P:bacterial-type flagellum assembly"/>
    <property type="evidence" value="ECO:0007669"/>
    <property type="project" value="InterPro"/>
</dbReference>
<dbReference type="SUPFAM" id="SSF140566">
    <property type="entry name" value="FlgN-like"/>
    <property type="match status" value="1"/>
</dbReference>
<organism evidence="4 5">
    <name type="scientific">Photobacterium jeanii</name>
    <dbReference type="NCBI Taxonomy" id="858640"/>
    <lineage>
        <taxon>Bacteria</taxon>
        <taxon>Pseudomonadati</taxon>
        <taxon>Pseudomonadota</taxon>
        <taxon>Gammaproteobacteria</taxon>
        <taxon>Vibrionales</taxon>
        <taxon>Vibrionaceae</taxon>
        <taxon>Photobacterium</taxon>
    </lineage>
</organism>
<proteinExistence type="inferred from homology"/>
<comment type="caution">
    <text evidence="4">The sequence shown here is derived from an EMBL/GenBank/DDBJ whole genome shotgun (WGS) entry which is preliminary data.</text>
</comment>
<dbReference type="AlphaFoldDB" id="A0A178KHD2"/>
<evidence type="ECO:0000256" key="2">
    <source>
        <dbReference type="ARBA" id="ARBA00007703"/>
    </source>
</evidence>
<evidence type="ECO:0000256" key="3">
    <source>
        <dbReference type="ARBA" id="ARBA00022795"/>
    </source>
</evidence>
<dbReference type="Proteomes" id="UP000078503">
    <property type="component" value="Unassembled WGS sequence"/>
</dbReference>
<dbReference type="OrthoDB" id="5600584at2"/>
<dbReference type="RefSeq" id="WP_068330702.1">
    <property type="nucleotide sequence ID" value="NZ_LVHF01000017.1"/>
</dbReference>
<keyword evidence="5" id="KW-1185">Reference proteome</keyword>
<evidence type="ECO:0000313" key="4">
    <source>
        <dbReference type="EMBL" id="OAN16708.1"/>
    </source>
</evidence>
<dbReference type="EMBL" id="LVHF01000017">
    <property type="protein sequence ID" value="OAN16708.1"/>
    <property type="molecule type" value="Genomic_DNA"/>
</dbReference>
<dbReference type="STRING" id="858640.A3K86_09690"/>
<keyword evidence="3" id="KW-1005">Bacterial flagellum biogenesis</keyword>